<protein>
    <submittedName>
        <fullName evidence="1">Uncharacterized protein</fullName>
    </submittedName>
</protein>
<dbReference type="AlphaFoldDB" id="A0A972GSA4"/>
<evidence type="ECO:0000313" key="2">
    <source>
        <dbReference type="Proteomes" id="UP000641588"/>
    </source>
</evidence>
<evidence type="ECO:0000313" key="1">
    <source>
        <dbReference type="EMBL" id="NOU95929.1"/>
    </source>
</evidence>
<sequence length="100" mass="11859">MGKSQLEELTKEFQKIPITSLQELSKIIFNNRISCYIQEIENMLKSISSDDLKFKWLDIKSHITLDDKAFLNDFPDEYFYFADLWSNDSGELLLILKKHH</sequence>
<reference evidence="1" key="1">
    <citation type="submission" date="2019-10" db="EMBL/GenBank/DDBJ databases">
        <title>Description of Paenibacillus glebae sp. nov.</title>
        <authorList>
            <person name="Carlier A."/>
            <person name="Qi S."/>
        </authorList>
    </citation>
    <scope>NUCLEOTIDE SEQUENCE</scope>
    <source>
        <strain evidence="1">LMG 31456</strain>
    </source>
</reference>
<accession>A0A972GSA4</accession>
<dbReference type="EMBL" id="WHOD01000086">
    <property type="protein sequence ID" value="NOU95929.1"/>
    <property type="molecule type" value="Genomic_DNA"/>
</dbReference>
<dbReference type="RefSeq" id="WP_171654161.1">
    <property type="nucleotide sequence ID" value="NZ_WHOD01000086.1"/>
</dbReference>
<comment type="caution">
    <text evidence="1">The sequence shown here is derived from an EMBL/GenBank/DDBJ whole genome shotgun (WGS) entry which is preliminary data.</text>
</comment>
<gene>
    <name evidence="1" type="ORF">GC093_22300</name>
</gene>
<dbReference type="Proteomes" id="UP000641588">
    <property type="component" value="Unassembled WGS sequence"/>
</dbReference>
<name>A0A972GSA4_9BACL</name>
<proteinExistence type="predicted"/>
<keyword evidence="2" id="KW-1185">Reference proteome</keyword>
<organism evidence="1 2">
    <name type="scientific">Paenibacillus foliorum</name>
    <dbReference type="NCBI Taxonomy" id="2654974"/>
    <lineage>
        <taxon>Bacteria</taxon>
        <taxon>Bacillati</taxon>
        <taxon>Bacillota</taxon>
        <taxon>Bacilli</taxon>
        <taxon>Bacillales</taxon>
        <taxon>Paenibacillaceae</taxon>
        <taxon>Paenibacillus</taxon>
    </lineage>
</organism>